<evidence type="ECO:0000313" key="1">
    <source>
        <dbReference type="EMBL" id="GAT11193.1"/>
    </source>
</evidence>
<reference evidence="1 2" key="1">
    <citation type="journal article" date="2016" name="Genome Announc.">
        <title>Draft Genome Sequences of Five Rapidly Growing Mycobacterium Species, M. thermoresistibile, M. fortuitum subsp. acetamidolyticum, M. canariasense, M. brisbanense, and M. novocastrense.</title>
        <authorList>
            <person name="Katahira K."/>
            <person name="Ogura Y."/>
            <person name="Gotoh Y."/>
            <person name="Hayashi T."/>
        </authorList>
    </citation>
    <scope>NUCLEOTIDE SEQUENCE [LARGE SCALE GENOMIC DNA]</scope>
    <source>
        <strain evidence="1 2">JCM18114</strain>
    </source>
</reference>
<evidence type="ECO:0000313" key="2">
    <source>
        <dbReference type="Proteomes" id="UP000069773"/>
    </source>
</evidence>
<dbReference type="RefSeq" id="WP_131808590.1">
    <property type="nucleotide sequence ID" value="NZ_JACKTI010000063.1"/>
</dbReference>
<accession>A0ABQ0KNI6</accession>
<keyword evidence="2" id="KW-1185">Reference proteome</keyword>
<organism evidence="1 2">
    <name type="scientific">Mycolicibacterium novocastrense</name>
    <name type="common">Mycobacterium novocastrense</name>
    <dbReference type="NCBI Taxonomy" id="59813"/>
    <lineage>
        <taxon>Bacteria</taxon>
        <taxon>Bacillati</taxon>
        <taxon>Actinomycetota</taxon>
        <taxon>Actinomycetes</taxon>
        <taxon>Mycobacteriales</taxon>
        <taxon>Mycobacteriaceae</taxon>
        <taxon>Mycolicibacterium</taxon>
    </lineage>
</organism>
<dbReference type="Proteomes" id="UP000069773">
    <property type="component" value="Unassembled WGS sequence"/>
</dbReference>
<dbReference type="EMBL" id="BCTA01000063">
    <property type="protein sequence ID" value="GAT11193.1"/>
    <property type="molecule type" value="Genomic_DNA"/>
</dbReference>
<dbReference type="SUPFAM" id="SSF53649">
    <property type="entry name" value="Alkaline phosphatase-like"/>
    <property type="match status" value="1"/>
</dbReference>
<dbReference type="Gene3D" id="3.40.720.10">
    <property type="entry name" value="Alkaline Phosphatase, subunit A"/>
    <property type="match status" value="1"/>
</dbReference>
<sequence length="471" mass="52503">MATRDTLSAVYVKRGLPMRRTIQIEFNELSPTLIDEFIAAGELPNFRRLQESSAVFVTDASDENNLEPWVQWPTLHTGIADCDHGIQHLGEGKRVVGRGVARELADAGFRVGVFGSMNLDYGPLDGFVVPDPWSPNATPHPAGLSAFTKFVVSAVQENSANTLDKQAAVPFLAYIATHGLTPATAALAARQLIDERRDPGLKWRRSIVLDAISYDVFRKLVRRHDVAYATFFSNSTAHFQHYFWRNFRPESFSAPPPPEDHPSLMDAVLTGYRNYDRLIGRFLADFPDDRLVFATALSQQPWDTTKCTYRPTDFDRLLEVLELDPSRTSVAPVMAEEFLLSFSDEASAHEALTRLKGSLVGDQPLFRFEHAEPLRIKVGCAVNDWSPSVGTVTLPNGRQVPFESLFSRIHTIRSGRHHPDGCFWVQCPTPRTGGEKIPLTSVAPTILRLFGVDPPSYMKAPAVEFLAVQKD</sequence>
<comment type="caution">
    <text evidence="1">The sequence shown here is derived from an EMBL/GenBank/DDBJ whole genome shotgun (WGS) entry which is preliminary data.</text>
</comment>
<name>A0ABQ0KNI6_MYCNV</name>
<evidence type="ECO:0008006" key="3">
    <source>
        <dbReference type="Google" id="ProtNLM"/>
    </source>
</evidence>
<dbReference type="InterPro" id="IPR017850">
    <property type="entry name" value="Alkaline_phosphatase_core_sf"/>
</dbReference>
<gene>
    <name evidence="1" type="ORF">RMCN_4326</name>
</gene>
<protein>
    <recommendedName>
        <fullName evidence="3">Type I phosphodiesterase/nucleotide pyrophosphatase</fullName>
    </recommendedName>
</protein>
<proteinExistence type="predicted"/>